<dbReference type="InterPro" id="IPR006597">
    <property type="entry name" value="Sel1-like"/>
</dbReference>
<reference evidence="1" key="1">
    <citation type="submission" date="2018-05" db="EMBL/GenBank/DDBJ databases">
        <authorList>
            <person name="Lanie J.A."/>
            <person name="Ng W.-L."/>
            <person name="Kazmierczak K.M."/>
            <person name="Andrzejewski T.M."/>
            <person name="Davidsen T.M."/>
            <person name="Wayne K.J."/>
            <person name="Tettelin H."/>
            <person name="Glass J.I."/>
            <person name="Rusch D."/>
            <person name="Podicherti R."/>
            <person name="Tsui H.-C.T."/>
            <person name="Winkler M.E."/>
        </authorList>
    </citation>
    <scope>NUCLEOTIDE SEQUENCE</scope>
</reference>
<accession>A0A382QLK5</accession>
<sequence length="273" mass="30523">MTQSPTQRFTPVCFRLVTLVITLATLISSSVTTKAAEPHLCDQLTASSLDIERVADAVSFKDIDGALAVDACEAAVDAFPEVTRFQYQLGRALARTDKHVEAQVWHLKAARNAHAAAQYSHGLGYALGRGVPQSSRNAVWWWRKAAEQQLANAQFNLATMYEQGEGVKGDMAEAYLWYSLAARQETIRLELQERFANERDRLAATLDPGLRESVQLRLATWTPGFVAEHYRQLMNTKSCARCVLKRGDFRHLSLSRVDLHGAELEWGNFRGVD</sequence>
<name>A0A382QLK5_9ZZZZ</name>
<evidence type="ECO:0008006" key="2">
    <source>
        <dbReference type="Google" id="ProtNLM"/>
    </source>
</evidence>
<dbReference type="Gene3D" id="1.25.40.10">
    <property type="entry name" value="Tetratricopeptide repeat domain"/>
    <property type="match status" value="1"/>
</dbReference>
<dbReference type="PANTHER" id="PTHR45011:SF1">
    <property type="entry name" value="DAP3-BINDING CELL DEATH ENHANCER 1"/>
    <property type="match status" value="1"/>
</dbReference>
<dbReference type="SUPFAM" id="SSF81901">
    <property type="entry name" value="HCP-like"/>
    <property type="match status" value="1"/>
</dbReference>
<organism evidence="1">
    <name type="scientific">marine metagenome</name>
    <dbReference type="NCBI Taxonomy" id="408172"/>
    <lineage>
        <taxon>unclassified sequences</taxon>
        <taxon>metagenomes</taxon>
        <taxon>ecological metagenomes</taxon>
    </lineage>
</organism>
<dbReference type="AlphaFoldDB" id="A0A382QLK5"/>
<gene>
    <name evidence="1" type="ORF">METZ01_LOCUS338065</name>
</gene>
<dbReference type="InterPro" id="IPR011990">
    <property type="entry name" value="TPR-like_helical_dom_sf"/>
</dbReference>
<feature type="non-terminal residue" evidence="1">
    <location>
        <position position="273"/>
    </location>
</feature>
<dbReference type="InterPro" id="IPR052748">
    <property type="entry name" value="ISR_Activator"/>
</dbReference>
<protein>
    <recommendedName>
        <fullName evidence="2">Sel1 repeat family protein</fullName>
    </recommendedName>
</protein>
<dbReference type="Pfam" id="PF00805">
    <property type="entry name" value="Pentapeptide"/>
    <property type="match status" value="1"/>
</dbReference>
<dbReference type="SMART" id="SM00671">
    <property type="entry name" value="SEL1"/>
    <property type="match status" value="2"/>
</dbReference>
<dbReference type="EMBL" id="UINC01114712">
    <property type="protein sequence ID" value="SVC85211.1"/>
    <property type="molecule type" value="Genomic_DNA"/>
</dbReference>
<dbReference type="InterPro" id="IPR001646">
    <property type="entry name" value="5peptide_repeat"/>
</dbReference>
<proteinExistence type="predicted"/>
<dbReference type="Pfam" id="PF08238">
    <property type="entry name" value="Sel1"/>
    <property type="match status" value="2"/>
</dbReference>
<dbReference type="PANTHER" id="PTHR45011">
    <property type="entry name" value="DAP3-BINDING CELL DEATH ENHANCER 1"/>
    <property type="match status" value="1"/>
</dbReference>
<evidence type="ECO:0000313" key="1">
    <source>
        <dbReference type="EMBL" id="SVC85211.1"/>
    </source>
</evidence>